<accession>A0A3M7PAJ2</accession>
<evidence type="ECO:0000313" key="2">
    <source>
        <dbReference type="Proteomes" id="UP000276133"/>
    </source>
</evidence>
<dbReference type="EMBL" id="REGN01012316">
    <property type="protein sequence ID" value="RMZ95999.1"/>
    <property type="molecule type" value="Genomic_DNA"/>
</dbReference>
<protein>
    <submittedName>
        <fullName evidence="1">Uncharacterized protein</fullName>
    </submittedName>
</protein>
<dbReference type="AlphaFoldDB" id="A0A3M7PAJ2"/>
<name>A0A3M7PAJ2_BRAPC</name>
<comment type="caution">
    <text evidence="1">The sequence shown here is derived from an EMBL/GenBank/DDBJ whole genome shotgun (WGS) entry which is preliminary data.</text>
</comment>
<proteinExistence type="predicted"/>
<dbReference type="Proteomes" id="UP000276133">
    <property type="component" value="Unassembled WGS sequence"/>
</dbReference>
<evidence type="ECO:0000313" key="1">
    <source>
        <dbReference type="EMBL" id="RMZ95999.1"/>
    </source>
</evidence>
<keyword evidence="2" id="KW-1185">Reference proteome</keyword>
<gene>
    <name evidence="1" type="ORF">BpHYR1_013748</name>
</gene>
<sequence length="86" mass="9841">MFLQLRSWRSTTAGQAPNRLSCDFFANNNIRISSCARFSPVNPTLLTFSGLQYSHTYYQNKTKLFAFVLAPTTWTALSIFTHKQKS</sequence>
<organism evidence="1 2">
    <name type="scientific">Brachionus plicatilis</name>
    <name type="common">Marine rotifer</name>
    <name type="synonym">Brachionus muelleri</name>
    <dbReference type="NCBI Taxonomy" id="10195"/>
    <lineage>
        <taxon>Eukaryota</taxon>
        <taxon>Metazoa</taxon>
        <taxon>Spiralia</taxon>
        <taxon>Gnathifera</taxon>
        <taxon>Rotifera</taxon>
        <taxon>Eurotatoria</taxon>
        <taxon>Monogononta</taxon>
        <taxon>Pseudotrocha</taxon>
        <taxon>Ploima</taxon>
        <taxon>Brachionidae</taxon>
        <taxon>Brachionus</taxon>
    </lineage>
</organism>
<reference evidence="1 2" key="1">
    <citation type="journal article" date="2018" name="Sci. Rep.">
        <title>Genomic signatures of local adaptation to the degree of environmental predictability in rotifers.</title>
        <authorList>
            <person name="Franch-Gras L."/>
            <person name="Hahn C."/>
            <person name="Garcia-Roger E.M."/>
            <person name="Carmona M.J."/>
            <person name="Serra M."/>
            <person name="Gomez A."/>
        </authorList>
    </citation>
    <scope>NUCLEOTIDE SEQUENCE [LARGE SCALE GENOMIC DNA]</scope>
    <source>
        <strain evidence="1">HYR1</strain>
    </source>
</reference>